<feature type="region of interest" description="Disordered" evidence="3">
    <location>
        <begin position="1"/>
        <end position="33"/>
    </location>
</feature>
<dbReference type="EMBL" id="ML987192">
    <property type="protein sequence ID" value="KAF2252354.1"/>
    <property type="molecule type" value="Genomic_DNA"/>
</dbReference>
<keyword evidence="4" id="KW-1133">Transmembrane helix</keyword>
<keyword evidence="4" id="KW-0472">Membrane</keyword>
<proteinExistence type="inferred from homology"/>
<dbReference type="RefSeq" id="XP_033687358.1">
    <property type="nucleotide sequence ID" value="XM_033823462.1"/>
</dbReference>
<dbReference type="InterPro" id="IPR050327">
    <property type="entry name" value="Proton-linked_MCT"/>
</dbReference>
<evidence type="ECO:0000256" key="1">
    <source>
        <dbReference type="ARBA" id="ARBA00004141"/>
    </source>
</evidence>
<dbReference type="OrthoDB" id="5667at2759"/>
<dbReference type="GO" id="GO:0022857">
    <property type="term" value="F:transmembrane transporter activity"/>
    <property type="evidence" value="ECO:0007669"/>
    <property type="project" value="InterPro"/>
</dbReference>
<dbReference type="SUPFAM" id="SSF103473">
    <property type="entry name" value="MFS general substrate transporter"/>
    <property type="match status" value="1"/>
</dbReference>
<keyword evidence="4" id="KW-0812">Transmembrane</keyword>
<dbReference type="Gene3D" id="1.20.1250.20">
    <property type="entry name" value="MFS general substrate transporter like domains"/>
    <property type="match status" value="2"/>
</dbReference>
<evidence type="ECO:0000259" key="5">
    <source>
        <dbReference type="PROSITE" id="PS50850"/>
    </source>
</evidence>
<feature type="transmembrane region" description="Helical" evidence="4">
    <location>
        <begin position="211"/>
        <end position="231"/>
    </location>
</feature>
<dbReference type="AlphaFoldDB" id="A0A6A6IP64"/>
<feature type="transmembrane region" description="Helical" evidence="4">
    <location>
        <begin position="378"/>
        <end position="397"/>
    </location>
</feature>
<comment type="similarity">
    <text evidence="2">Belongs to the major facilitator superfamily. Monocarboxylate porter (TC 2.A.1.13) family.</text>
</comment>
<dbReference type="Pfam" id="PF07690">
    <property type="entry name" value="MFS_1"/>
    <property type="match status" value="1"/>
</dbReference>
<dbReference type="GeneID" id="54576792"/>
<feature type="transmembrane region" description="Helical" evidence="4">
    <location>
        <begin position="179"/>
        <end position="199"/>
    </location>
</feature>
<keyword evidence="7" id="KW-1185">Reference proteome</keyword>
<feature type="transmembrane region" description="Helical" evidence="4">
    <location>
        <begin position="92"/>
        <end position="114"/>
    </location>
</feature>
<dbReference type="GO" id="GO:0016020">
    <property type="term" value="C:membrane"/>
    <property type="evidence" value="ECO:0007669"/>
    <property type="project" value="UniProtKB-SubCell"/>
</dbReference>
<feature type="transmembrane region" description="Helical" evidence="4">
    <location>
        <begin position="343"/>
        <end position="366"/>
    </location>
</feature>
<evidence type="ECO:0000313" key="6">
    <source>
        <dbReference type="EMBL" id="KAF2252354.1"/>
    </source>
</evidence>
<comment type="subcellular location">
    <subcellularLocation>
        <location evidence="1">Membrane</location>
        <topology evidence="1">Multi-pass membrane protein</topology>
    </subcellularLocation>
</comment>
<dbReference type="PANTHER" id="PTHR11360">
    <property type="entry name" value="MONOCARBOXYLATE TRANSPORTER"/>
    <property type="match status" value="1"/>
</dbReference>
<name>A0A6A6IP64_9PLEO</name>
<dbReference type="PANTHER" id="PTHR11360:SF281">
    <property type="entry name" value="ASPYRIDONES EFFLUX PROTEIN APDF-RELATED"/>
    <property type="match status" value="1"/>
</dbReference>
<feature type="transmembrane region" description="Helical" evidence="4">
    <location>
        <begin position="409"/>
        <end position="431"/>
    </location>
</feature>
<dbReference type="CDD" id="cd17352">
    <property type="entry name" value="MFS_MCT_SLC16"/>
    <property type="match status" value="1"/>
</dbReference>
<reference evidence="6" key="1">
    <citation type="journal article" date="2020" name="Stud. Mycol.">
        <title>101 Dothideomycetes genomes: a test case for predicting lifestyles and emergence of pathogens.</title>
        <authorList>
            <person name="Haridas S."/>
            <person name="Albert R."/>
            <person name="Binder M."/>
            <person name="Bloem J."/>
            <person name="Labutti K."/>
            <person name="Salamov A."/>
            <person name="Andreopoulos B."/>
            <person name="Baker S."/>
            <person name="Barry K."/>
            <person name="Bills G."/>
            <person name="Bluhm B."/>
            <person name="Cannon C."/>
            <person name="Castanera R."/>
            <person name="Culley D."/>
            <person name="Daum C."/>
            <person name="Ezra D."/>
            <person name="Gonzalez J."/>
            <person name="Henrissat B."/>
            <person name="Kuo A."/>
            <person name="Liang C."/>
            <person name="Lipzen A."/>
            <person name="Lutzoni F."/>
            <person name="Magnuson J."/>
            <person name="Mondo S."/>
            <person name="Nolan M."/>
            <person name="Ohm R."/>
            <person name="Pangilinan J."/>
            <person name="Park H.-J."/>
            <person name="Ramirez L."/>
            <person name="Alfaro M."/>
            <person name="Sun H."/>
            <person name="Tritt A."/>
            <person name="Yoshinaga Y."/>
            <person name="Zwiers L.-H."/>
            <person name="Turgeon B."/>
            <person name="Goodwin S."/>
            <person name="Spatafora J."/>
            <person name="Crous P."/>
            <person name="Grigoriev I."/>
        </authorList>
    </citation>
    <scope>NUCLEOTIDE SEQUENCE</scope>
    <source>
        <strain evidence="6">CBS 122368</strain>
    </source>
</reference>
<dbReference type="InterPro" id="IPR011701">
    <property type="entry name" value="MFS"/>
</dbReference>
<feature type="transmembrane region" description="Helical" evidence="4">
    <location>
        <begin position="286"/>
        <end position="305"/>
    </location>
</feature>
<evidence type="ECO:0000313" key="7">
    <source>
        <dbReference type="Proteomes" id="UP000800094"/>
    </source>
</evidence>
<evidence type="ECO:0000256" key="4">
    <source>
        <dbReference type="SAM" id="Phobius"/>
    </source>
</evidence>
<feature type="transmembrane region" description="Helical" evidence="4">
    <location>
        <begin position="252"/>
        <end position="274"/>
    </location>
</feature>
<dbReference type="Proteomes" id="UP000800094">
    <property type="component" value="Unassembled WGS sequence"/>
</dbReference>
<dbReference type="PROSITE" id="PS50850">
    <property type="entry name" value="MFS"/>
    <property type="match status" value="1"/>
</dbReference>
<protein>
    <submittedName>
        <fullName evidence="6">MFS general substrate transporter</fullName>
    </submittedName>
</protein>
<organism evidence="6 7">
    <name type="scientific">Trematosphaeria pertusa</name>
    <dbReference type="NCBI Taxonomy" id="390896"/>
    <lineage>
        <taxon>Eukaryota</taxon>
        <taxon>Fungi</taxon>
        <taxon>Dikarya</taxon>
        <taxon>Ascomycota</taxon>
        <taxon>Pezizomycotina</taxon>
        <taxon>Dothideomycetes</taxon>
        <taxon>Pleosporomycetidae</taxon>
        <taxon>Pleosporales</taxon>
        <taxon>Massarineae</taxon>
        <taxon>Trematosphaeriaceae</taxon>
        <taxon>Trematosphaeria</taxon>
    </lineage>
</organism>
<dbReference type="InterPro" id="IPR036259">
    <property type="entry name" value="MFS_trans_sf"/>
</dbReference>
<feature type="transmembrane region" description="Helical" evidence="4">
    <location>
        <begin position="317"/>
        <end position="337"/>
    </location>
</feature>
<feature type="transmembrane region" description="Helical" evidence="4">
    <location>
        <begin position="52"/>
        <end position="72"/>
    </location>
</feature>
<feature type="transmembrane region" description="Helical" evidence="4">
    <location>
        <begin position="121"/>
        <end position="139"/>
    </location>
</feature>
<evidence type="ECO:0000256" key="2">
    <source>
        <dbReference type="ARBA" id="ARBA00006727"/>
    </source>
</evidence>
<gene>
    <name evidence="6" type="ORF">BU26DRAFT_422539</name>
</gene>
<feature type="transmembrane region" description="Helical" evidence="4">
    <location>
        <begin position="145"/>
        <end position="167"/>
    </location>
</feature>
<accession>A0A6A6IP64</accession>
<evidence type="ECO:0000256" key="3">
    <source>
        <dbReference type="SAM" id="MobiDB-lite"/>
    </source>
</evidence>
<sequence>MAPKEGEEGHSASKTETAEAEVAGKEAGDPEAGKAQAGGFHIDFPDGGLRSWLVVLGAMIVMGCSFGYLSAFGVYESYYLENQLSHKTSSEIAWIGSLQVFFQFASGLLSGSLFDKFGSRAVMVPAAIVYVFAVMMTSICKEYYQFILAQGLLGGVGVGFLFTPATASISHYFRERRGMAMGIATGGSSIGGVLFPIALRNAFYGHLGFGWGVRVMGFVMLALLAIACALIRERFPHRQGQMFQPRAFLQPSYTCMVGGVFLTMWGFFVPYFYLSEYALDEVHMSVSLAFYLLSIMNGVSFLGRMIPGIIADKLGRLNMLIVVDIITGAISFCLPQTHSHASLIVWTAFFGFFSGSIISLSPAAFAEINPRPQLIGTYMGQAMAVISIAGLTGSPIAGAILDNHGWESLSIFMGVVMIAGGACAAIGRFAYEPKLFAKI</sequence>
<feature type="domain" description="Major facilitator superfamily (MFS) profile" evidence="5">
    <location>
        <begin position="51"/>
        <end position="439"/>
    </location>
</feature>
<dbReference type="InterPro" id="IPR020846">
    <property type="entry name" value="MFS_dom"/>
</dbReference>
<feature type="compositionally biased region" description="Basic and acidic residues" evidence="3">
    <location>
        <begin position="1"/>
        <end position="32"/>
    </location>
</feature>